<protein>
    <submittedName>
        <fullName evidence="1">Uncharacterized protein</fullName>
    </submittedName>
</protein>
<gene>
    <name evidence="1" type="ORF">PS862_05058</name>
</gene>
<proteinExistence type="predicted"/>
<accession>A0A5E7P3V8</accession>
<dbReference type="Proteomes" id="UP000385207">
    <property type="component" value="Unassembled WGS sequence"/>
</dbReference>
<name>A0A5E7P3V8_PSEFL</name>
<evidence type="ECO:0000313" key="2">
    <source>
        <dbReference type="Proteomes" id="UP000385207"/>
    </source>
</evidence>
<dbReference type="EMBL" id="CABVII010000029">
    <property type="protein sequence ID" value="VVP44422.1"/>
    <property type="molecule type" value="Genomic_DNA"/>
</dbReference>
<sequence length="80" mass="8713">MGVEGFSGDAILRQFFGGKKLSPSPPDSSPDLATDTLDLSKRCEVTDPLGVSDLRPVTHPVTIRAARGIYEVEFLLPDRR</sequence>
<reference evidence="1 2" key="1">
    <citation type="submission" date="2019-09" db="EMBL/GenBank/DDBJ databases">
        <authorList>
            <person name="Chandra G."/>
            <person name="Truman W A."/>
        </authorList>
    </citation>
    <scope>NUCLEOTIDE SEQUENCE [LARGE SCALE GENOMIC DNA]</scope>
    <source>
        <strain evidence="1">PS862</strain>
    </source>
</reference>
<organism evidence="1 2">
    <name type="scientific">Pseudomonas fluorescens</name>
    <dbReference type="NCBI Taxonomy" id="294"/>
    <lineage>
        <taxon>Bacteria</taxon>
        <taxon>Pseudomonadati</taxon>
        <taxon>Pseudomonadota</taxon>
        <taxon>Gammaproteobacteria</taxon>
        <taxon>Pseudomonadales</taxon>
        <taxon>Pseudomonadaceae</taxon>
        <taxon>Pseudomonas</taxon>
    </lineage>
</organism>
<dbReference type="AlphaFoldDB" id="A0A5E7P3V8"/>
<evidence type="ECO:0000313" key="1">
    <source>
        <dbReference type="EMBL" id="VVP44422.1"/>
    </source>
</evidence>